<dbReference type="SUPFAM" id="SSF53850">
    <property type="entry name" value="Periplasmic binding protein-like II"/>
    <property type="match status" value="1"/>
</dbReference>
<comment type="similarity">
    <text evidence="1">Belongs to the LysR transcriptional regulatory family.</text>
</comment>
<dbReference type="Gene3D" id="1.10.10.10">
    <property type="entry name" value="Winged helix-like DNA-binding domain superfamily/Winged helix DNA-binding domain"/>
    <property type="match status" value="1"/>
</dbReference>
<sequence>MLGKDYAYFIEIARQQSLQTASDLLFVSPSTLSKYVQRLENDLGLQLFERVGKRFILTYAGHRYLAWCQRMKAVEDRCQRELQHISANGKKILRLGFPSMHVKCFLNSIIPAFLREHPRIELSIYERNSSQIWPMFFDNKLDLVFMYKNPATLSGNIQNAVVSTENMVLCVPKGHAIASASQSRAGFPYPWIDLRAVEHENLIVVSESAQDVVGSIESIFNQYIPAPHIVMRAMVLESIAIGILQGIGISILPDRLLHLLGYRNCFDLYSFGETPVICQYRAFHYAHSSVEQEICALIDLAEENLRI</sequence>
<dbReference type="Gene3D" id="3.40.190.290">
    <property type="match status" value="1"/>
</dbReference>
<comment type="caution">
    <text evidence="6">The sequence shown here is derived from an EMBL/GenBank/DDBJ whole genome shotgun (WGS) entry which is preliminary data.</text>
</comment>
<dbReference type="Pfam" id="PF00126">
    <property type="entry name" value="HTH_1"/>
    <property type="match status" value="1"/>
</dbReference>
<keyword evidence="2" id="KW-0805">Transcription regulation</keyword>
<dbReference type="PANTHER" id="PTHR30419">
    <property type="entry name" value="HTH-TYPE TRANSCRIPTIONAL REGULATOR YBHD"/>
    <property type="match status" value="1"/>
</dbReference>
<evidence type="ECO:0000313" key="7">
    <source>
        <dbReference type="Proteomes" id="UP000886819"/>
    </source>
</evidence>
<dbReference type="PANTHER" id="PTHR30419:SF8">
    <property type="entry name" value="NITROGEN ASSIMILATION TRANSCRIPTIONAL ACTIVATOR-RELATED"/>
    <property type="match status" value="1"/>
</dbReference>
<dbReference type="SUPFAM" id="SSF46785">
    <property type="entry name" value="Winged helix' DNA-binding domain"/>
    <property type="match status" value="1"/>
</dbReference>
<evidence type="ECO:0000256" key="2">
    <source>
        <dbReference type="ARBA" id="ARBA00023015"/>
    </source>
</evidence>
<dbReference type="Proteomes" id="UP000886819">
    <property type="component" value="Unassembled WGS sequence"/>
</dbReference>
<dbReference type="GO" id="GO:0003700">
    <property type="term" value="F:DNA-binding transcription factor activity"/>
    <property type="evidence" value="ECO:0007669"/>
    <property type="project" value="InterPro"/>
</dbReference>
<dbReference type="PROSITE" id="PS50931">
    <property type="entry name" value="HTH_LYSR"/>
    <property type="match status" value="1"/>
</dbReference>
<dbReference type="Pfam" id="PF03466">
    <property type="entry name" value="LysR_substrate"/>
    <property type="match status" value="1"/>
</dbReference>
<evidence type="ECO:0000256" key="1">
    <source>
        <dbReference type="ARBA" id="ARBA00009437"/>
    </source>
</evidence>
<dbReference type="InterPro" id="IPR005119">
    <property type="entry name" value="LysR_subst-bd"/>
</dbReference>
<dbReference type="InterPro" id="IPR036388">
    <property type="entry name" value="WH-like_DNA-bd_sf"/>
</dbReference>
<name>A0A9D1CJ42_9FIRM</name>
<protein>
    <submittedName>
        <fullName evidence="6">LysR family transcriptional regulator</fullName>
    </submittedName>
</protein>
<keyword evidence="4" id="KW-0804">Transcription</keyword>
<dbReference type="CDD" id="cd05466">
    <property type="entry name" value="PBP2_LTTR_substrate"/>
    <property type="match status" value="1"/>
</dbReference>
<proteinExistence type="inferred from homology"/>
<evidence type="ECO:0000313" key="6">
    <source>
        <dbReference type="EMBL" id="HIQ63801.1"/>
    </source>
</evidence>
<dbReference type="InterPro" id="IPR000847">
    <property type="entry name" value="LysR_HTH_N"/>
</dbReference>
<keyword evidence="3" id="KW-0238">DNA-binding</keyword>
<dbReference type="AlphaFoldDB" id="A0A9D1CJ42"/>
<organism evidence="6 7">
    <name type="scientific">Candidatus Avichristensenella intestinipullorum</name>
    <dbReference type="NCBI Taxonomy" id="2840693"/>
    <lineage>
        <taxon>Bacteria</taxon>
        <taxon>Bacillati</taxon>
        <taxon>Bacillota</taxon>
        <taxon>Clostridia</taxon>
        <taxon>Candidatus Avichristensenella</taxon>
    </lineage>
</organism>
<dbReference type="EMBL" id="DVFI01000127">
    <property type="protein sequence ID" value="HIQ63801.1"/>
    <property type="molecule type" value="Genomic_DNA"/>
</dbReference>
<evidence type="ECO:0000256" key="4">
    <source>
        <dbReference type="ARBA" id="ARBA00023163"/>
    </source>
</evidence>
<dbReference type="InterPro" id="IPR050950">
    <property type="entry name" value="HTH-type_LysR_regulators"/>
</dbReference>
<gene>
    <name evidence="6" type="ORF">IAA66_09510</name>
</gene>
<accession>A0A9D1CJ42</accession>
<feature type="domain" description="HTH lysR-type" evidence="5">
    <location>
        <begin position="1"/>
        <end position="58"/>
    </location>
</feature>
<evidence type="ECO:0000256" key="3">
    <source>
        <dbReference type="ARBA" id="ARBA00023125"/>
    </source>
</evidence>
<reference evidence="6" key="1">
    <citation type="submission" date="2020-10" db="EMBL/GenBank/DDBJ databases">
        <authorList>
            <person name="Gilroy R."/>
        </authorList>
    </citation>
    <scope>NUCLEOTIDE SEQUENCE</scope>
    <source>
        <strain evidence="6">ChiHile30-977</strain>
    </source>
</reference>
<dbReference type="GO" id="GO:0005829">
    <property type="term" value="C:cytosol"/>
    <property type="evidence" value="ECO:0007669"/>
    <property type="project" value="TreeGrafter"/>
</dbReference>
<dbReference type="InterPro" id="IPR036390">
    <property type="entry name" value="WH_DNA-bd_sf"/>
</dbReference>
<reference evidence="6" key="2">
    <citation type="journal article" date="2021" name="PeerJ">
        <title>Extensive microbial diversity within the chicken gut microbiome revealed by metagenomics and culture.</title>
        <authorList>
            <person name="Gilroy R."/>
            <person name="Ravi A."/>
            <person name="Getino M."/>
            <person name="Pursley I."/>
            <person name="Horton D.L."/>
            <person name="Alikhan N.F."/>
            <person name="Baker D."/>
            <person name="Gharbi K."/>
            <person name="Hall N."/>
            <person name="Watson M."/>
            <person name="Adriaenssens E.M."/>
            <person name="Foster-Nyarko E."/>
            <person name="Jarju S."/>
            <person name="Secka A."/>
            <person name="Antonio M."/>
            <person name="Oren A."/>
            <person name="Chaudhuri R.R."/>
            <person name="La Ragione R."/>
            <person name="Hildebrand F."/>
            <person name="Pallen M.J."/>
        </authorList>
    </citation>
    <scope>NUCLEOTIDE SEQUENCE</scope>
    <source>
        <strain evidence="6">ChiHile30-977</strain>
    </source>
</reference>
<evidence type="ECO:0000259" key="5">
    <source>
        <dbReference type="PROSITE" id="PS50931"/>
    </source>
</evidence>
<dbReference type="GO" id="GO:0003677">
    <property type="term" value="F:DNA binding"/>
    <property type="evidence" value="ECO:0007669"/>
    <property type="project" value="UniProtKB-KW"/>
</dbReference>